<protein>
    <submittedName>
        <fullName evidence="1">Uncharacterized protein</fullName>
    </submittedName>
</protein>
<organism evidence="1 2">
    <name type="scientific">Jimgerdemannia flammicorona</name>
    <dbReference type="NCBI Taxonomy" id="994334"/>
    <lineage>
        <taxon>Eukaryota</taxon>
        <taxon>Fungi</taxon>
        <taxon>Fungi incertae sedis</taxon>
        <taxon>Mucoromycota</taxon>
        <taxon>Mucoromycotina</taxon>
        <taxon>Endogonomycetes</taxon>
        <taxon>Endogonales</taxon>
        <taxon>Endogonaceae</taxon>
        <taxon>Jimgerdemannia</taxon>
    </lineage>
</organism>
<sequence length="280" mass="32037">MKRKGLNANLLLWLSRKRPLPGRFSRAPSKVCLRSVLSQLFAASITPQPLVVQEENAATFTLKVHPQGSASRFAELDRRGSRLYWFRRLVMRGRRCGCWCRRGRQDRNVFGLVMEEGSRIDHRRCWCAGNFKELVTDRGSIGLMFRRLSDLRPVRVWMLSSNRLYWNLLVSSSVGLRTCPWFGCCRVTSCAGICWFRRPSDFKAYPVVRTLSSNKLCRNLLVSSSVGFLRPVRGSDVVEQQAVLELADFVVRRILRPVRGSDVVEQQAVPELAGFVVCRI</sequence>
<comment type="caution">
    <text evidence="1">The sequence shown here is derived from an EMBL/GenBank/DDBJ whole genome shotgun (WGS) entry which is preliminary data.</text>
</comment>
<accession>A0A433PZW7</accession>
<dbReference type="Proteomes" id="UP000274822">
    <property type="component" value="Unassembled WGS sequence"/>
</dbReference>
<dbReference type="EMBL" id="RBNJ01019903">
    <property type="protein sequence ID" value="RUS23091.1"/>
    <property type="molecule type" value="Genomic_DNA"/>
</dbReference>
<keyword evidence="2" id="KW-1185">Reference proteome</keyword>
<proteinExistence type="predicted"/>
<name>A0A433PZW7_9FUNG</name>
<reference evidence="1 2" key="1">
    <citation type="journal article" date="2018" name="New Phytol.">
        <title>Phylogenomics of Endogonaceae and evolution of mycorrhizas within Mucoromycota.</title>
        <authorList>
            <person name="Chang Y."/>
            <person name="Desiro A."/>
            <person name="Na H."/>
            <person name="Sandor L."/>
            <person name="Lipzen A."/>
            <person name="Clum A."/>
            <person name="Barry K."/>
            <person name="Grigoriev I.V."/>
            <person name="Martin F.M."/>
            <person name="Stajich J.E."/>
            <person name="Smith M.E."/>
            <person name="Bonito G."/>
            <person name="Spatafora J.W."/>
        </authorList>
    </citation>
    <scope>NUCLEOTIDE SEQUENCE [LARGE SCALE GENOMIC DNA]</scope>
    <source>
        <strain evidence="1 2">AD002</strain>
    </source>
</reference>
<evidence type="ECO:0000313" key="1">
    <source>
        <dbReference type="EMBL" id="RUS23091.1"/>
    </source>
</evidence>
<gene>
    <name evidence="1" type="ORF">BC938DRAFT_475140</name>
</gene>
<dbReference type="AlphaFoldDB" id="A0A433PZW7"/>
<evidence type="ECO:0000313" key="2">
    <source>
        <dbReference type="Proteomes" id="UP000274822"/>
    </source>
</evidence>